<dbReference type="Proteomes" id="UP000620133">
    <property type="component" value="Chromosome"/>
</dbReference>
<sequence length="167" mass="19741">MHISCTKKLLDFLKPEVIEKDTDNDLFAWHANFININRKKLLILMNDLTRFCIVFYGVKKSDFKDPIFMLQKAIIIAMGTEGYDQQTVMKYVNQIKEVTYSKTKNRTLVAQLNRAVEDSWWICEDRLYNQLFQPDIANSLNNAFVGTNHWKEVHQPVVKMKEYLEML</sequence>
<name>A0A7U9XVW3_9MOLU</name>
<dbReference type="RefSeq" id="WP_176239612.1">
    <property type="nucleotide sequence ID" value="NZ_AP024412.1"/>
</dbReference>
<proteinExistence type="predicted"/>
<evidence type="ECO:0000313" key="2">
    <source>
        <dbReference type="EMBL" id="BCR36150.1"/>
    </source>
</evidence>
<keyword evidence="3" id="KW-1185">Reference proteome</keyword>
<accession>A0A7U9XVW3</accession>
<dbReference type="EMBL" id="AP024412">
    <property type="protein sequence ID" value="BCR36150.1"/>
    <property type="molecule type" value="Genomic_DNA"/>
</dbReference>
<organism evidence="2 3">
    <name type="scientific">Mariniplasma anaerobium</name>
    <dbReference type="NCBI Taxonomy" id="2735436"/>
    <lineage>
        <taxon>Bacteria</taxon>
        <taxon>Bacillati</taxon>
        <taxon>Mycoplasmatota</taxon>
        <taxon>Mollicutes</taxon>
        <taxon>Acholeplasmatales</taxon>
        <taxon>Acholeplasmataceae</taxon>
        <taxon>Mariniplasma</taxon>
    </lineage>
</organism>
<dbReference type="InterPro" id="IPR053864">
    <property type="entry name" value="DUF6933"/>
</dbReference>
<reference evidence="2" key="1">
    <citation type="submission" date="2021-01" db="EMBL/GenBank/DDBJ databases">
        <title>Draft genome sequence of Acholeplasmataceae bacterium strain Mahy22.</title>
        <authorList>
            <person name="Watanabe M."/>
            <person name="Kojima H."/>
            <person name="Fukui M."/>
        </authorList>
    </citation>
    <scope>NUCLEOTIDE SEQUENCE</scope>
    <source>
        <strain evidence="2">Mahy22</strain>
    </source>
</reference>
<evidence type="ECO:0000259" key="1">
    <source>
        <dbReference type="Pfam" id="PF22016"/>
    </source>
</evidence>
<dbReference type="AlphaFoldDB" id="A0A7U9XVW3"/>
<evidence type="ECO:0000313" key="3">
    <source>
        <dbReference type="Proteomes" id="UP000620133"/>
    </source>
</evidence>
<dbReference type="Pfam" id="PF22016">
    <property type="entry name" value="DUF6933"/>
    <property type="match status" value="1"/>
</dbReference>
<protein>
    <recommendedName>
        <fullName evidence="1">DUF6933 domain-containing protein</fullName>
    </recommendedName>
</protein>
<feature type="domain" description="DUF6933" evidence="1">
    <location>
        <begin position="2"/>
        <end position="150"/>
    </location>
</feature>
<gene>
    <name evidence="2" type="ORF">MPAN_010430</name>
</gene>
<dbReference type="KEGG" id="manr:MPAN_010430"/>